<keyword evidence="4" id="KW-0597">Phosphoprotein</keyword>
<dbReference type="Pfam" id="PF02954">
    <property type="entry name" value="HTH_8"/>
    <property type="match status" value="1"/>
</dbReference>
<evidence type="ECO:0000256" key="4">
    <source>
        <dbReference type="PROSITE-ProRule" id="PRU00169"/>
    </source>
</evidence>
<dbReference type="InterPro" id="IPR039420">
    <property type="entry name" value="WalR-like"/>
</dbReference>
<dbReference type="GO" id="GO:0000156">
    <property type="term" value="F:phosphorelay response regulator activity"/>
    <property type="evidence" value="ECO:0007669"/>
    <property type="project" value="TreeGrafter"/>
</dbReference>
<dbReference type="PRINTS" id="PR01590">
    <property type="entry name" value="HTHFIS"/>
</dbReference>
<evidence type="ECO:0000313" key="6">
    <source>
        <dbReference type="EMBL" id="PCI82425.1"/>
    </source>
</evidence>
<sequence length="223" mass="24700">MIDETSDNAAEIDLQSDEPQSLAKILLVEDDPALRLVLRNVLEMNDYAILEADSKASAEIILKDDPNIAALVLDLGLPPSPHTTTEGLAVIKMVVAQLHRAKIVVLTGQDEESSALAAIKEGAFDFLSKPSRSADILNAVQRAVLFYRKELTLEVEEGLTRLQINAKVSDGLKAVREEAEEKLVRHVLKDTQFNVYQSAARLGLKRESIYYFLKKFGIKRDDG</sequence>
<feature type="domain" description="Response regulatory" evidence="5">
    <location>
        <begin position="24"/>
        <end position="144"/>
    </location>
</feature>
<dbReference type="Pfam" id="PF00072">
    <property type="entry name" value="Response_reg"/>
    <property type="match status" value="1"/>
</dbReference>
<dbReference type="AlphaFoldDB" id="A0A2A4XK94"/>
<proteinExistence type="predicted"/>
<evidence type="ECO:0000256" key="3">
    <source>
        <dbReference type="ARBA" id="ARBA00023163"/>
    </source>
</evidence>
<dbReference type="EMBL" id="NVUL01000001">
    <property type="protein sequence ID" value="PCI82425.1"/>
    <property type="molecule type" value="Genomic_DNA"/>
</dbReference>
<dbReference type="InterPro" id="IPR002197">
    <property type="entry name" value="HTH_Fis"/>
</dbReference>
<evidence type="ECO:0000256" key="2">
    <source>
        <dbReference type="ARBA" id="ARBA00023125"/>
    </source>
</evidence>
<keyword evidence="2" id="KW-0238">DNA-binding</keyword>
<accession>A0A2A4XK94</accession>
<name>A0A2A4XK94_9GAMM</name>
<dbReference type="InterPro" id="IPR009057">
    <property type="entry name" value="Homeodomain-like_sf"/>
</dbReference>
<evidence type="ECO:0000256" key="1">
    <source>
        <dbReference type="ARBA" id="ARBA00023015"/>
    </source>
</evidence>
<evidence type="ECO:0000259" key="5">
    <source>
        <dbReference type="PROSITE" id="PS50110"/>
    </source>
</evidence>
<dbReference type="InterPro" id="IPR011006">
    <property type="entry name" value="CheY-like_superfamily"/>
</dbReference>
<dbReference type="PROSITE" id="PS50110">
    <property type="entry name" value="RESPONSE_REGULATORY"/>
    <property type="match status" value="1"/>
</dbReference>
<dbReference type="Gene3D" id="1.10.10.60">
    <property type="entry name" value="Homeodomain-like"/>
    <property type="match status" value="1"/>
</dbReference>
<protein>
    <submittedName>
        <fullName evidence="6">Fis family transcriptional regulator</fullName>
    </submittedName>
</protein>
<comment type="caution">
    <text evidence="6">The sequence shown here is derived from an EMBL/GenBank/DDBJ whole genome shotgun (WGS) entry which is preliminary data.</text>
</comment>
<dbReference type="SUPFAM" id="SSF52172">
    <property type="entry name" value="CheY-like"/>
    <property type="match status" value="1"/>
</dbReference>
<evidence type="ECO:0000313" key="7">
    <source>
        <dbReference type="Proteomes" id="UP000218767"/>
    </source>
</evidence>
<dbReference type="PANTHER" id="PTHR48111">
    <property type="entry name" value="REGULATOR OF RPOS"/>
    <property type="match status" value="1"/>
</dbReference>
<keyword evidence="1" id="KW-0805">Transcription regulation</keyword>
<reference evidence="7" key="1">
    <citation type="submission" date="2017-08" db="EMBL/GenBank/DDBJ databases">
        <title>A dynamic microbial community with high functional redundancy inhabits the cold, oxic subseafloor aquifer.</title>
        <authorList>
            <person name="Tully B.J."/>
            <person name="Wheat C.G."/>
            <person name="Glazer B.T."/>
            <person name="Huber J.A."/>
        </authorList>
    </citation>
    <scope>NUCLEOTIDE SEQUENCE [LARGE SCALE GENOMIC DNA]</scope>
</reference>
<gene>
    <name evidence="6" type="ORF">COB20_00130</name>
</gene>
<dbReference type="SMART" id="SM00448">
    <property type="entry name" value="REC"/>
    <property type="match status" value="1"/>
</dbReference>
<dbReference type="GO" id="GO:0000976">
    <property type="term" value="F:transcription cis-regulatory region binding"/>
    <property type="evidence" value="ECO:0007669"/>
    <property type="project" value="TreeGrafter"/>
</dbReference>
<dbReference type="InterPro" id="IPR001789">
    <property type="entry name" value="Sig_transdc_resp-reg_receiver"/>
</dbReference>
<dbReference type="GO" id="GO:0006355">
    <property type="term" value="P:regulation of DNA-templated transcription"/>
    <property type="evidence" value="ECO:0007669"/>
    <property type="project" value="TreeGrafter"/>
</dbReference>
<organism evidence="6 7">
    <name type="scientific">SAR86 cluster bacterium</name>
    <dbReference type="NCBI Taxonomy" id="2030880"/>
    <lineage>
        <taxon>Bacteria</taxon>
        <taxon>Pseudomonadati</taxon>
        <taxon>Pseudomonadota</taxon>
        <taxon>Gammaproteobacteria</taxon>
        <taxon>SAR86 cluster</taxon>
    </lineage>
</organism>
<dbReference type="Gene3D" id="3.40.50.2300">
    <property type="match status" value="1"/>
</dbReference>
<dbReference type="GO" id="GO:0032993">
    <property type="term" value="C:protein-DNA complex"/>
    <property type="evidence" value="ECO:0007669"/>
    <property type="project" value="TreeGrafter"/>
</dbReference>
<dbReference type="PANTHER" id="PTHR48111:SF67">
    <property type="entry name" value="TRANSCRIPTIONAL REGULATORY PROTEIN TCTD"/>
    <property type="match status" value="1"/>
</dbReference>
<feature type="modified residue" description="4-aspartylphosphate" evidence="4">
    <location>
        <position position="74"/>
    </location>
</feature>
<dbReference type="Proteomes" id="UP000218767">
    <property type="component" value="Unassembled WGS sequence"/>
</dbReference>
<keyword evidence="3" id="KW-0804">Transcription</keyword>
<dbReference type="GO" id="GO:0005829">
    <property type="term" value="C:cytosol"/>
    <property type="evidence" value="ECO:0007669"/>
    <property type="project" value="TreeGrafter"/>
</dbReference>
<dbReference type="SUPFAM" id="SSF46689">
    <property type="entry name" value="Homeodomain-like"/>
    <property type="match status" value="1"/>
</dbReference>